<dbReference type="GO" id="GO:0004751">
    <property type="term" value="F:ribose-5-phosphate isomerase activity"/>
    <property type="evidence" value="ECO:0007669"/>
    <property type="project" value="UniProtKB-EC"/>
</dbReference>
<feature type="binding site" evidence="9">
    <location>
        <position position="134"/>
    </location>
    <ligand>
        <name>D-ribulose 5-phosphate</name>
        <dbReference type="ChEBI" id="CHEBI:58121"/>
    </ligand>
</feature>
<dbReference type="EMBL" id="SMJW01000265">
    <property type="protein sequence ID" value="TDC06547.1"/>
    <property type="molecule type" value="Genomic_DNA"/>
</dbReference>
<dbReference type="PIRSF" id="PIRSF005384">
    <property type="entry name" value="RpiB_LacA_B"/>
    <property type="match status" value="1"/>
</dbReference>
<feature type="binding site" evidence="9">
    <location>
        <position position="100"/>
    </location>
    <ligand>
        <name>D-ribulose 5-phosphate</name>
        <dbReference type="ChEBI" id="CHEBI:58121"/>
    </ligand>
</feature>
<dbReference type="InterPro" id="IPR036569">
    <property type="entry name" value="RpiB_LacA_LacB_sf"/>
</dbReference>
<dbReference type="NCBIfam" id="TIGR00689">
    <property type="entry name" value="rpiB_lacA_lacB"/>
    <property type="match status" value="1"/>
</dbReference>
<evidence type="ECO:0000256" key="9">
    <source>
        <dbReference type="PIRSR" id="PIRSR005384-2"/>
    </source>
</evidence>
<keyword evidence="7 10" id="KW-0413">Isomerase</keyword>
<accession>A0A4R4NGS3</accession>
<keyword evidence="11" id="KW-1185">Reference proteome</keyword>
<dbReference type="OrthoDB" id="1778624at2"/>
<evidence type="ECO:0000256" key="4">
    <source>
        <dbReference type="ARBA" id="ARBA00011738"/>
    </source>
</evidence>
<organism evidence="10 11">
    <name type="scientific">Actinomadura bangladeshensis</name>
    <dbReference type="NCBI Taxonomy" id="453573"/>
    <lineage>
        <taxon>Bacteria</taxon>
        <taxon>Bacillati</taxon>
        <taxon>Actinomycetota</taxon>
        <taxon>Actinomycetes</taxon>
        <taxon>Streptosporangiales</taxon>
        <taxon>Thermomonosporaceae</taxon>
        <taxon>Actinomadura</taxon>
    </lineage>
</organism>
<dbReference type="InterPro" id="IPR003500">
    <property type="entry name" value="RpiB_LacA_LacB"/>
</dbReference>
<dbReference type="InterPro" id="IPR011860">
    <property type="entry name" value="Rib-5-P_Isoase_Actino"/>
</dbReference>
<evidence type="ECO:0000256" key="5">
    <source>
        <dbReference type="ARBA" id="ARBA00011959"/>
    </source>
</evidence>
<feature type="binding site" evidence="9">
    <location>
        <begin position="8"/>
        <end position="9"/>
    </location>
    <ligand>
        <name>D-ribulose 5-phosphate</name>
        <dbReference type="ChEBI" id="CHEBI:58121"/>
    </ligand>
</feature>
<gene>
    <name evidence="10" type="ORF">E1284_33645</name>
</gene>
<reference evidence="10 11" key="1">
    <citation type="submission" date="2019-03" db="EMBL/GenBank/DDBJ databases">
        <title>Draft genome sequences of novel Actinobacteria.</title>
        <authorList>
            <person name="Sahin N."/>
            <person name="Ay H."/>
            <person name="Saygin H."/>
        </authorList>
    </citation>
    <scope>NUCLEOTIDE SEQUENCE [LARGE SCALE GENOMIC DNA]</scope>
    <source>
        <strain evidence="10 11">DSM 45347</strain>
    </source>
</reference>
<evidence type="ECO:0000256" key="1">
    <source>
        <dbReference type="ARBA" id="ARBA00001713"/>
    </source>
</evidence>
<evidence type="ECO:0000256" key="7">
    <source>
        <dbReference type="ARBA" id="ARBA00023235"/>
    </source>
</evidence>
<proteinExistence type="inferred from homology"/>
<comment type="pathway">
    <text evidence="2">Carbohydrate degradation; pentose phosphate pathway; D-ribose 5-phosphate from D-ribulose 5-phosphate (non-oxidative stage): step 1/1.</text>
</comment>
<comment type="similarity">
    <text evidence="3">Belongs to the LacAB/RpiB family.</text>
</comment>
<evidence type="ECO:0000313" key="11">
    <source>
        <dbReference type="Proteomes" id="UP000295431"/>
    </source>
</evidence>
<comment type="caution">
    <text evidence="10">The sequence shown here is derived from an EMBL/GenBank/DDBJ whole genome shotgun (WGS) entry which is preliminary data.</text>
</comment>
<dbReference type="NCBIfam" id="NF004051">
    <property type="entry name" value="PRK05571.1"/>
    <property type="match status" value="1"/>
</dbReference>
<evidence type="ECO:0000256" key="3">
    <source>
        <dbReference type="ARBA" id="ARBA00008754"/>
    </source>
</evidence>
<comment type="subunit">
    <text evidence="4">Homodimer.</text>
</comment>
<dbReference type="PANTHER" id="PTHR30345">
    <property type="entry name" value="RIBOSE-5-PHOSPHATE ISOMERASE B"/>
    <property type="match status" value="1"/>
</dbReference>
<comment type="catalytic activity">
    <reaction evidence="1">
        <text>aldehydo-D-ribose 5-phosphate = D-ribulose 5-phosphate</text>
        <dbReference type="Rhea" id="RHEA:14657"/>
        <dbReference type="ChEBI" id="CHEBI:58121"/>
        <dbReference type="ChEBI" id="CHEBI:58273"/>
        <dbReference type="EC" id="5.3.1.6"/>
    </reaction>
</comment>
<dbReference type="EC" id="5.3.1.6" evidence="5"/>
<dbReference type="AlphaFoldDB" id="A0A4R4NGS3"/>
<feature type="binding site" evidence="9">
    <location>
        <begin position="67"/>
        <end position="71"/>
    </location>
    <ligand>
        <name>D-ribulose 5-phosphate</name>
        <dbReference type="ChEBI" id="CHEBI:58121"/>
    </ligand>
</feature>
<evidence type="ECO:0000256" key="8">
    <source>
        <dbReference type="ARBA" id="ARBA00032117"/>
    </source>
</evidence>
<evidence type="ECO:0000256" key="6">
    <source>
        <dbReference type="ARBA" id="ARBA00014007"/>
    </source>
</evidence>
<dbReference type="NCBIfam" id="TIGR02133">
    <property type="entry name" value="RPI_actino"/>
    <property type="match status" value="1"/>
</dbReference>
<feature type="binding site" evidence="9">
    <location>
        <position position="138"/>
    </location>
    <ligand>
        <name>D-ribulose 5-phosphate</name>
        <dbReference type="ChEBI" id="CHEBI:58121"/>
    </ligand>
</feature>
<dbReference type="GO" id="GO:0009052">
    <property type="term" value="P:pentose-phosphate shunt, non-oxidative branch"/>
    <property type="evidence" value="ECO:0007669"/>
    <property type="project" value="TreeGrafter"/>
</dbReference>
<dbReference type="RefSeq" id="WP_131944201.1">
    <property type="nucleotide sequence ID" value="NZ_BAAAMX010000018.1"/>
</dbReference>
<name>A0A4R4NGS3_9ACTN</name>
<dbReference type="Gene3D" id="3.40.1400.10">
    <property type="entry name" value="Sugar-phosphate isomerase, RpiB/LacA/LacB"/>
    <property type="match status" value="1"/>
</dbReference>
<dbReference type="PANTHER" id="PTHR30345:SF0">
    <property type="entry name" value="DNA DAMAGE-REPAIR_TOLERATION PROTEIN DRT102"/>
    <property type="match status" value="1"/>
</dbReference>
<dbReference type="SUPFAM" id="SSF89623">
    <property type="entry name" value="Ribose/Galactose isomerase RpiB/AlsB"/>
    <property type="match status" value="1"/>
</dbReference>
<dbReference type="Pfam" id="PF02502">
    <property type="entry name" value="LacAB_rpiB"/>
    <property type="match status" value="1"/>
</dbReference>
<dbReference type="GO" id="GO:0019316">
    <property type="term" value="P:D-allose catabolic process"/>
    <property type="evidence" value="ECO:0007669"/>
    <property type="project" value="TreeGrafter"/>
</dbReference>
<evidence type="ECO:0000256" key="2">
    <source>
        <dbReference type="ARBA" id="ARBA00004988"/>
    </source>
</evidence>
<protein>
    <recommendedName>
        <fullName evidence="6">Ribose-5-phosphate isomerase B</fullName>
        <ecNumber evidence="5">5.3.1.6</ecNumber>
    </recommendedName>
    <alternativeName>
        <fullName evidence="8">Phosphoriboisomerase B</fullName>
    </alternativeName>
</protein>
<sequence>MRVFLGTDHAGFELKEHLVSWLKENGHEAVDCGAFAYDAVDDYPPFVLRAAQRTAAEPGALGIVVGGSGNGEAIAANKVKGVRAALVWNEDTAKLAREHNDANVIALGARQHDLDTATRFVELFIGTHYSKEPRHTRRIRMLSAYEHTGELPPLPREG</sequence>
<dbReference type="Proteomes" id="UP000295431">
    <property type="component" value="Unassembled WGS sequence"/>
</dbReference>
<evidence type="ECO:0000313" key="10">
    <source>
        <dbReference type="EMBL" id="TDC06547.1"/>
    </source>
</evidence>
<feature type="binding site" evidence="9">
    <location>
        <position position="110"/>
    </location>
    <ligand>
        <name>D-ribulose 5-phosphate</name>
        <dbReference type="ChEBI" id="CHEBI:58121"/>
    </ligand>
</feature>